<evidence type="ECO:0000313" key="3">
    <source>
        <dbReference type="Proteomes" id="UP000324022"/>
    </source>
</evidence>
<evidence type="ECO:0000256" key="1">
    <source>
        <dbReference type="SAM" id="MobiDB-lite"/>
    </source>
</evidence>
<protein>
    <submittedName>
        <fullName evidence="2">Uncharacterized protein</fullName>
    </submittedName>
</protein>
<dbReference type="Proteomes" id="UP000324022">
    <property type="component" value="Unassembled WGS sequence"/>
</dbReference>
<reference evidence="2 3" key="1">
    <citation type="submission" date="2018-03" db="EMBL/GenBank/DDBJ databases">
        <authorList>
            <person name="Guldener U."/>
        </authorList>
    </citation>
    <scope>NUCLEOTIDE SEQUENCE [LARGE SCALE GENOMIC DNA]</scope>
    <source>
        <strain evidence="2 3">NBRC100155</strain>
    </source>
</reference>
<feature type="region of interest" description="Disordered" evidence="1">
    <location>
        <begin position="368"/>
        <end position="467"/>
    </location>
</feature>
<accession>A0A5C3DPB4</accession>
<keyword evidence="3" id="KW-1185">Reference proteome</keyword>
<feature type="region of interest" description="Disordered" evidence="1">
    <location>
        <begin position="1"/>
        <end position="20"/>
    </location>
</feature>
<dbReference type="AlphaFoldDB" id="A0A5C3DPB4"/>
<dbReference type="OrthoDB" id="2555528at2759"/>
<evidence type="ECO:0000313" key="2">
    <source>
        <dbReference type="EMBL" id="SPO20015.1"/>
    </source>
</evidence>
<sequence length="467" mass="52585">MYRPAGAATPTRTEREKSRNAGIYELARSEAETHWLNKVTGSSASATRGRNFLGTAFTQSIDTDNVAYRRNITLKDSSAVLLQRFGPASYDDEEGMEEEAKEGARLLKVLYRDASAQPSNRLDLSENGMDDPQFELGALYLGEDPYLSWQTLQRYKNRDERKNKAGRKAVADFIAWFNHFSERFLLPVARNPDSGLCDDFRLKLYHRIKYGFPWTAKWAPGVDRICQPFYSTFTPRKGFDAHSKIDEEDADPSILVNFGQHALLELPDYNCTVELQPLEIVVFAASHLRYRTRPHPKCQEAGLDPGERWSVLCFFLRAFEQRLMSADNIFYFLLKADNELKKRQLGLNASAQAADEASCTLEQDNRISNGINVEDEDPANRTDAGRATRHSRSNLTHNPEGDLGADQEEDMNGGSMTRVRNKRRRSERTVDNLVANAINTSSGAASPSAGRRETTASSARGGPRVRR</sequence>
<dbReference type="EMBL" id="OOIN01000001">
    <property type="protein sequence ID" value="SPO20015.1"/>
    <property type="molecule type" value="Genomic_DNA"/>
</dbReference>
<proteinExistence type="predicted"/>
<gene>
    <name evidence="2" type="ORF">UTRI_00407_B</name>
</gene>
<name>A0A5C3DPB4_9BASI</name>
<organism evidence="2 3">
    <name type="scientific">Ustilago trichophora</name>
    <dbReference type="NCBI Taxonomy" id="86804"/>
    <lineage>
        <taxon>Eukaryota</taxon>
        <taxon>Fungi</taxon>
        <taxon>Dikarya</taxon>
        <taxon>Basidiomycota</taxon>
        <taxon>Ustilaginomycotina</taxon>
        <taxon>Ustilaginomycetes</taxon>
        <taxon>Ustilaginales</taxon>
        <taxon>Ustilaginaceae</taxon>
        <taxon>Ustilago</taxon>
    </lineage>
</organism>